<evidence type="ECO:0000313" key="8">
    <source>
        <dbReference type="Proteomes" id="UP000546126"/>
    </source>
</evidence>
<name>A0A7Y6MH41_9ACTN</name>
<feature type="transmembrane region" description="Helical" evidence="6">
    <location>
        <begin position="239"/>
        <end position="259"/>
    </location>
</feature>
<evidence type="ECO:0000256" key="1">
    <source>
        <dbReference type="ARBA" id="ARBA00004141"/>
    </source>
</evidence>
<dbReference type="SUPFAM" id="SSF103473">
    <property type="entry name" value="MFS general substrate transporter"/>
    <property type="match status" value="1"/>
</dbReference>
<evidence type="ECO:0000256" key="3">
    <source>
        <dbReference type="ARBA" id="ARBA00022989"/>
    </source>
</evidence>
<evidence type="ECO:0000256" key="2">
    <source>
        <dbReference type="ARBA" id="ARBA00022692"/>
    </source>
</evidence>
<dbReference type="Proteomes" id="UP000546126">
    <property type="component" value="Unassembled WGS sequence"/>
</dbReference>
<dbReference type="PANTHER" id="PTHR23514:SF13">
    <property type="entry name" value="INNER MEMBRANE PROTEIN YBJJ"/>
    <property type="match status" value="1"/>
</dbReference>
<keyword evidence="4 6" id="KW-0472">Membrane</keyword>
<dbReference type="AlphaFoldDB" id="A0A7Y6MH41"/>
<feature type="transmembrane region" description="Helical" evidence="6">
    <location>
        <begin position="271"/>
        <end position="289"/>
    </location>
</feature>
<feature type="transmembrane region" description="Helical" evidence="6">
    <location>
        <begin position="356"/>
        <end position="377"/>
    </location>
</feature>
<feature type="transmembrane region" description="Helical" evidence="6">
    <location>
        <begin position="132"/>
        <end position="153"/>
    </location>
</feature>
<feature type="transmembrane region" description="Helical" evidence="6">
    <location>
        <begin position="329"/>
        <end position="350"/>
    </location>
</feature>
<feature type="transmembrane region" description="Helical" evidence="6">
    <location>
        <begin position="295"/>
        <end position="317"/>
    </location>
</feature>
<dbReference type="Gene3D" id="1.20.1250.20">
    <property type="entry name" value="MFS general substrate transporter like domains"/>
    <property type="match status" value="2"/>
</dbReference>
<dbReference type="PANTHER" id="PTHR23514">
    <property type="entry name" value="BYPASS OF STOP CODON PROTEIN 6"/>
    <property type="match status" value="1"/>
</dbReference>
<organism evidence="7 8">
    <name type="scientific">Nonomuraea rhodomycinica</name>
    <dbReference type="NCBI Taxonomy" id="1712872"/>
    <lineage>
        <taxon>Bacteria</taxon>
        <taxon>Bacillati</taxon>
        <taxon>Actinomycetota</taxon>
        <taxon>Actinomycetes</taxon>
        <taxon>Streptosporangiales</taxon>
        <taxon>Streptosporangiaceae</taxon>
        <taxon>Nonomuraea</taxon>
    </lineage>
</organism>
<dbReference type="GO" id="GO:0022857">
    <property type="term" value="F:transmembrane transporter activity"/>
    <property type="evidence" value="ECO:0007669"/>
    <property type="project" value="InterPro"/>
</dbReference>
<comment type="caution">
    <text evidence="7">The sequence shown here is derived from an EMBL/GenBank/DDBJ whole genome shotgun (WGS) entry which is preliminary data.</text>
</comment>
<keyword evidence="2 6" id="KW-0812">Transmembrane</keyword>
<accession>A0A7Y6MH41</accession>
<evidence type="ECO:0000256" key="6">
    <source>
        <dbReference type="SAM" id="Phobius"/>
    </source>
</evidence>
<evidence type="ECO:0000313" key="7">
    <source>
        <dbReference type="EMBL" id="NUW46579.1"/>
    </source>
</evidence>
<evidence type="ECO:0000256" key="4">
    <source>
        <dbReference type="ARBA" id="ARBA00023136"/>
    </source>
</evidence>
<feature type="transmembrane region" description="Helical" evidence="6">
    <location>
        <begin position="38"/>
        <end position="57"/>
    </location>
</feature>
<dbReference type="InterPro" id="IPR036259">
    <property type="entry name" value="MFS_trans_sf"/>
</dbReference>
<dbReference type="EMBL" id="JABWGO010000017">
    <property type="protein sequence ID" value="NUW46579.1"/>
    <property type="molecule type" value="Genomic_DNA"/>
</dbReference>
<dbReference type="RefSeq" id="WP_175606026.1">
    <property type="nucleotide sequence ID" value="NZ_JABWGO010000017.1"/>
</dbReference>
<comment type="subcellular location">
    <subcellularLocation>
        <location evidence="1">Membrane</location>
        <topology evidence="1">Multi-pass membrane protein</topology>
    </subcellularLocation>
</comment>
<keyword evidence="3 6" id="KW-1133">Transmembrane helix</keyword>
<reference evidence="7 8" key="1">
    <citation type="submission" date="2020-06" db="EMBL/GenBank/DDBJ databases">
        <authorList>
            <person name="Chanama M."/>
        </authorList>
    </citation>
    <scope>NUCLEOTIDE SEQUENCE [LARGE SCALE GENOMIC DNA]</scope>
    <source>
        <strain evidence="7 8">TBRC6557</strain>
    </source>
</reference>
<protein>
    <submittedName>
        <fullName evidence="7">MFS transporter</fullName>
    </submittedName>
</protein>
<feature type="transmembrane region" description="Helical" evidence="6">
    <location>
        <begin position="199"/>
        <end position="219"/>
    </location>
</feature>
<dbReference type="Pfam" id="PF07690">
    <property type="entry name" value="MFS_1"/>
    <property type="match status" value="1"/>
</dbReference>
<feature type="transmembrane region" description="Helical" evidence="6">
    <location>
        <begin position="69"/>
        <end position="86"/>
    </location>
</feature>
<sequence>MSHHRAIAGVFAVHGAVAGSLATRVPWIQDHLALDPRTLGLALLCPPIGAVLGMPLAGRLAHRLGGRAATRLLLALWCAGLALPALSPAPAWLFVAFLGYGMAAGTCDVTMNAQAVVLERHLRRSIMSGLHGMWGVGSLVGGGAGTLAAQAGVDARLHLAGAALVLLVAGAAVGRDLLPGDRPRAAIPGGDGKSSGPRFALPSGILVVMGIVGFCATFAEGASANWAAVYLTEVTGAGPGPAAAGYTIFMLCMAGTRLVGDRVVRRVGPVTAVRAGGVLAVAGGAVVVASRAPLAGMAGFAVMGVGVAVVMPLVIAAAGRTGSTPGAGIAGVASITYLSGLTAPAATGWIAGAVSYPVAFAVITAVVLPVILLAPALREPASPLREPAPAHPEKATVHPAPAPALSEPAPVLPEKAPAPGEGTREPEPGPGCQRPEIRSARRA</sequence>
<keyword evidence="8" id="KW-1185">Reference proteome</keyword>
<evidence type="ECO:0000256" key="5">
    <source>
        <dbReference type="SAM" id="MobiDB-lite"/>
    </source>
</evidence>
<feature type="region of interest" description="Disordered" evidence="5">
    <location>
        <begin position="382"/>
        <end position="443"/>
    </location>
</feature>
<dbReference type="CDD" id="cd17393">
    <property type="entry name" value="MFS_MosC_like"/>
    <property type="match status" value="1"/>
</dbReference>
<feature type="transmembrane region" description="Helical" evidence="6">
    <location>
        <begin position="159"/>
        <end position="178"/>
    </location>
</feature>
<dbReference type="GO" id="GO:0016020">
    <property type="term" value="C:membrane"/>
    <property type="evidence" value="ECO:0007669"/>
    <property type="project" value="UniProtKB-SubCell"/>
</dbReference>
<gene>
    <name evidence="7" type="ORF">HT134_41660</name>
</gene>
<dbReference type="InterPro" id="IPR011701">
    <property type="entry name" value="MFS"/>
</dbReference>
<dbReference type="InterPro" id="IPR051788">
    <property type="entry name" value="MFS_Transporter"/>
</dbReference>
<feature type="compositionally biased region" description="Low complexity" evidence="5">
    <location>
        <begin position="403"/>
        <end position="414"/>
    </location>
</feature>
<proteinExistence type="predicted"/>